<sequence length="400" mass="43702">MADGSLTRHGFPRGFRFVPTELELIHLLSHRIHRGSLPPPFDRIFHDLRIRDYHPEELYERYKEDAEHRYIYFFSRREFQKKGAGGAAPGHKAQKEPRLMRAARGGGWKASGGGQNLRWPRSKGGFFAGRMMTLVFYDRGVDKSKWGMHEFVVPFKDLALYRLYVLRSGDMESDNDGAGSSSEMLANAYDDHFSPSTAVAPCPPVQPWGIFDTGASTSHSLMPPPPQQHRPSFEHAHHYHHQFAFGAASAGAATQQQVHEMPVHGAGLLGDMCQLAIPAAPVPVPPAAADPAAHRAATTTAAHGAGKEADCVKPAEEAAPPPLEDVPPAAEDERMAASADGPDMPDWNFDFAPFDDYSFQFTMEEILGYPAMEGDSNSGGDNCSSQAGDTKQGPPSAIKI</sequence>
<gene>
    <name evidence="7" type="ORF">PVAP13_5KG023000</name>
</gene>
<evidence type="ECO:0000256" key="3">
    <source>
        <dbReference type="ARBA" id="ARBA00023163"/>
    </source>
</evidence>
<comment type="caution">
    <text evidence="7">The sequence shown here is derived from an EMBL/GenBank/DDBJ whole genome shotgun (WGS) entry which is preliminary data.</text>
</comment>
<keyword evidence="8" id="KW-1185">Reference proteome</keyword>
<organism evidence="7 8">
    <name type="scientific">Panicum virgatum</name>
    <name type="common">Blackwell switchgrass</name>
    <dbReference type="NCBI Taxonomy" id="38727"/>
    <lineage>
        <taxon>Eukaryota</taxon>
        <taxon>Viridiplantae</taxon>
        <taxon>Streptophyta</taxon>
        <taxon>Embryophyta</taxon>
        <taxon>Tracheophyta</taxon>
        <taxon>Spermatophyta</taxon>
        <taxon>Magnoliopsida</taxon>
        <taxon>Liliopsida</taxon>
        <taxon>Poales</taxon>
        <taxon>Poaceae</taxon>
        <taxon>PACMAD clade</taxon>
        <taxon>Panicoideae</taxon>
        <taxon>Panicodae</taxon>
        <taxon>Paniceae</taxon>
        <taxon>Panicinae</taxon>
        <taxon>Panicum</taxon>
        <taxon>Panicum sect. Hiantes</taxon>
    </lineage>
</organism>
<dbReference type="PANTHER" id="PTHR31719">
    <property type="entry name" value="NAC TRANSCRIPTION FACTOR 56"/>
    <property type="match status" value="1"/>
</dbReference>
<keyword evidence="4" id="KW-0539">Nucleus</keyword>
<feature type="region of interest" description="Disordered" evidence="5">
    <location>
        <begin position="286"/>
        <end position="347"/>
    </location>
</feature>
<feature type="domain" description="NAC" evidence="6">
    <location>
        <begin position="11"/>
        <end position="169"/>
    </location>
</feature>
<dbReference type="GO" id="GO:0006355">
    <property type="term" value="P:regulation of DNA-templated transcription"/>
    <property type="evidence" value="ECO:0007669"/>
    <property type="project" value="InterPro"/>
</dbReference>
<dbReference type="GO" id="GO:0003677">
    <property type="term" value="F:DNA binding"/>
    <property type="evidence" value="ECO:0007669"/>
    <property type="project" value="UniProtKB-KW"/>
</dbReference>
<dbReference type="InterPro" id="IPR003441">
    <property type="entry name" value="NAC-dom"/>
</dbReference>
<dbReference type="Gene3D" id="2.170.150.80">
    <property type="entry name" value="NAC domain"/>
    <property type="match status" value="1"/>
</dbReference>
<dbReference type="SUPFAM" id="SSF101941">
    <property type="entry name" value="NAC domain"/>
    <property type="match status" value="1"/>
</dbReference>
<dbReference type="PANTHER" id="PTHR31719:SF94">
    <property type="entry name" value="PROTEIN ATAF2"/>
    <property type="match status" value="1"/>
</dbReference>
<accession>A0A8T0S888</accession>
<proteinExistence type="predicted"/>
<feature type="compositionally biased region" description="Basic and acidic residues" evidence="5">
    <location>
        <begin position="305"/>
        <end position="316"/>
    </location>
</feature>
<dbReference type="InterPro" id="IPR036093">
    <property type="entry name" value="NAC_dom_sf"/>
</dbReference>
<feature type="region of interest" description="Disordered" evidence="5">
    <location>
        <begin position="370"/>
        <end position="400"/>
    </location>
</feature>
<evidence type="ECO:0000256" key="1">
    <source>
        <dbReference type="ARBA" id="ARBA00023015"/>
    </source>
</evidence>
<dbReference type="PROSITE" id="PS51005">
    <property type="entry name" value="NAC"/>
    <property type="match status" value="1"/>
</dbReference>
<feature type="compositionally biased region" description="Low complexity" evidence="5">
    <location>
        <begin position="289"/>
        <end position="304"/>
    </location>
</feature>
<evidence type="ECO:0000313" key="8">
    <source>
        <dbReference type="Proteomes" id="UP000823388"/>
    </source>
</evidence>
<dbReference type="AlphaFoldDB" id="A0A8T0S888"/>
<evidence type="ECO:0000256" key="4">
    <source>
        <dbReference type="ARBA" id="ARBA00023242"/>
    </source>
</evidence>
<dbReference type="Pfam" id="PF02365">
    <property type="entry name" value="NAM"/>
    <property type="match status" value="1"/>
</dbReference>
<evidence type="ECO:0000256" key="2">
    <source>
        <dbReference type="ARBA" id="ARBA00023125"/>
    </source>
</evidence>
<dbReference type="EMBL" id="CM029045">
    <property type="protein sequence ID" value="KAG2594821.1"/>
    <property type="molecule type" value="Genomic_DNA"/>
</dbReference>
<evidence type="ECO:0000259" key="6">
    <source>
        <dbReference type="PROSITE" id="PS51005"/>
    </source>
</evidence>
<dbReference type="Proteomes" id="UP000823388">
    <property type="component" value="Chromosome 5K"/>
</dbReference>
<reference evidence="7" key="1">
    <citation type="submission" date="2020-05" db="EMBL/GenBank/DDBJ databases">
        <title>WGS assembly of Panicum virgatum.</title>
        <authorList>
            <person name="Lovell J.T."/>
            <person name="Jenkins J."/>
            <person name="Shu S."/>
            <person name="Juenger T.E."/>
            <person name="Schmutz J."/>
        </authorList>
    </citation>
    <scope>NUCLEOTIDE SEQUENCE</scope>
    <source>
        <strain evidence="7">AP13</strain>
    </source>
</reference>
<evidence type="ECO:0000313" key="7">
    <source>
        <dbReference type="EMBL" id="KAG2594821.1"/>
    </source>
</evidence>
<keyword evidence="2" id="KW-0238">DNA-binding</keyword>
<name>A0A8T0S888_PANVG</name>
<feature type="compositionally biased region" description="Low complexity" evidence="5">
    <location>
        <begin position="374"/>
        <end position="385"/>
    </location>
</feature>
<evidence type="ECO:0000256" key="5">
    <source>
        <dbReference type="SAM" id="MobiDB-lite"/>
    </source>
</evidence>
<protein>
    <recommendedName>
        <fullName evidence="6">NAC domain-containing protein</fullName>
    </recommendedName>
</protein>
<keyword evidence="1" id="KW-0805">Transcription regulation</keyword>
<keyword evidence="3" id="KW-0804">Transcription</keyword>